<dbReference type="Gene3D" id="1.10.10.60">
    <property type="entry name" value="Homeodomain-like"/>
    <property type="match status" value="2"/>
</dbReference>
<protein>
    <recommendedName>
        <fullName evidence="3">HTH araC/xylS-type domain-containing protein</fullName>
    </recommendedName>
</protein>
<dbReference type="Pfam" id="PF12833">
    <property type="entry name" value="HTH_18"/>
    <property type="match status" value="1"/>
</dbReference>
<keyword evidence="1" id="KW-0238">DNA-binding</keyword>
<feature type="domain" description="HTH araC/xylS-type" evidence="3">
    <location>
        <begin position="384"/>
        <end position="492"/>
    </location>
</feature>
<feature type="transmembrane region" description="Helical" evidence="2">
    <location>
        <begin position="310"/>
        <end position="330"/>
    </location>
</feature>
<evidence type="ECO:0000313" key="5">
    <source>
        <dbReference type="Proteomes" id="UP001500353"/>
    </source>
</evidence>
<accession>A0ABP9LX76</accession>
<dbReference type="PANTHER" id="PTHR43280">
    <property type="entry name" value="ARAC-FAMILY TRANSCRIPTIONAL REGULATOR"/>
    <property type="match status" value="1"/>
</dbReference>
<gene>
    <name evidence="4" type="ORF">GCM10023210_10070</name>
</gene>
<keyword evidence="2" id="KW-0472">Membrane</keyword>
<keyword evidence="2" id="KW-1133">Transmembrane helix</keyword>
<dbReference type="PANTHER" id="PTHR43280:SF34">
    <property type="entry name" value="ARAC-FAMILY TRANSCRIPTIONAL REGULATOR"/>
    <property type="match status" value="1"/>
</dbReference>
<evidence type="ECO:0000313" key="4">
    <source>
        <dbReference type="EMBL" id="GAA5087346.1"/>
    </source>
</evidence>
<dbReference type="RefSeq" id="WP_345200732.1">
    <property type="nucleotide sequence ID" value="NZ_BAABHX010000002.1"/>
</dbReference>
<proteinExistence type="predicted"/>
<dbReference type="Gene3D" id="1.25.40.10">
    <property type="entry name" value="Tetratricopeptide repeat domain"/>
    <property type="match status" value="2"/>
</dbReference>
<dbReference type="InterPro" id="IPR018060">
    <property type="entry name" value="HTH_AraC"/>
</dbReference>
<evidence type="ECO:0000256" key="2">
    <source>
        <dbReference type="SAM" id="Phobius"/>
    </source>
</evidence>
<comment type="caution">
    <text evidence="4">The sequence shown here is derived from an EMBL/GenBank/DDBJ whole genome shotgun (WGS) entry which is preliminary data.</text>
</comment>
<dbReference type="Proteomes" id="UP001500353">
    <property type="component" value="Unassembled WGS sequence"/>
</dbReference>
<sequence length="505" mass="59379">MQKQKNNEALKLIYEANNHAEKIGSKKGILDSNLLLMSIYSNISDYKNVIEIANKTENIAKEEQRFDAMSIIHMLRGKVYKNTGFLDESLKELKKGIFYANKIDDQDKKHFQLSRIYQNISSYYERQNINDSVIYFLEKKNLPELKLIKGNTSDDKLQRDDNIIRAYINIANYYMGLSDPPKFDLAEKYLNQIQVYKESSSYISNNDLIAQAFARLYYVKKDYKNSAHYYEEALKFGNQSKDPKLRREAYGELAVIYGKLGNKNLQLKYLSLSRFLEKDLVEKQESDFKNSAKQITLAKDKEYHGDIKKIWIRVICCFVILFIIFIVFWIRYVKKTKGRYETIINSFKENINVPIPPAEEQTSLQKEINIEKNKNIEITESTVKSILVFLDDFEKTNEFTKSDVNLSYLANYANTNTKYLNEVLKNYKGKSFSKYINGLRINYIMKLLYLEPKYREYKISYLAELCGFSSREVFSSVFKKETDITTSYYINQLKNEPETVVKNFN</sequence>
<keyword evidence="2" id="KW-0812">Transmembrane</keyword>
<dbReference type="SUPFAM" id="SSF48452">
    <property type="entry name" value="TPR-like"/>
    <property type="match status" value="2"/>
</dbReference>
<evidence type="ECO:0000256" key="1">
    <source>
        <dbReference type="ARBA" id="ARBA00023125"/>
    </source>
</evidence>
<name>A0ABP9LX76_9FLAO</name>
<dbReference type="EMBL" id="BAABHX010000002">
    <property type="protein sequence ID" value="GAA5087346.1"/>
    <property type="molecule type" value="Genomic_DNA"/>
</dbReference>
<dbReference type="InterPro" id="IPR011990">
    <property type="entry name" value="TPR-like_helical_dom_sf"/>
</dbReference>
<dbReference type="SMART" id="SM00342">
    <property type="entry name" value="HTH_ARAC"/>
    <property type="match status" value="1"/>
</dbReference>
<organism evidence="4 5">
    <name type="scientific">Chryseobacterium ginsengisoli</name>
    <dbReference type="NCBI Taxonomy" id="363853"/>
    <lineage>
        <taxon>Bacteria</taxon>
        <taxon>Pseudomonadati</taxon>
        <taxon>Bacteroidota</taxon>
        <taxon>Flavobacteriia</taxon>
        <taxon>Flavobacteriales</taxon>
        <taxon>Weeksellaceae</taxon>
        <taxon>Chryseobacterium group</taxon>
        <taxon>Chryseobacterium</taxon>
    </lineage>
</organism>
<reference evidence="5" key="1">
    <citation type="journal article" date="2019" name="Int. J. Syst. Evol. Microbiol.">
        <title>The Global Catalogue of Microorganisms (GCM) 10K type strain sequencing project: providing services to taxonomists for standard genome sequencing and annotation.</title>
        <authorList>
            <consortium name="The Broad Institute Genomics Platform"/>
            <consortium name="The Broad Institute Genome Sequencing Center for Infectious Disease"/>
            <person name="Wu L."/>
            <person name="Ma J."/>
        </authorList>
    </citation>
    <scope>NUCLEOTIDE SEQUENCE [LARGE SCALE GENOMIC DNA]</scope>
    <source>
        <strain evidence="5">JCM 18019</strain>
    </source>
</reference>
<dbReference type="PROSITE" id="PS01124">
    <property type="entry name" value="HTH_ARAC_FAMILY_2"/>
    <property type="match status" value="1"/>
</dbReference>
<evidence type="ECO:0000259" key="3">
    <source>
        <dbReference type="PROSITE" id="PS01124"/>
    </source>
</evidence>
<keyword evidence="5" id="KW-1185">Reference proteome</keyword>